<organism evidence="1 2">
    <name type="scientific">Lithocarpus litseifolius</name>
    <dbReference type="NCBI Taxonomy" id="425828"/>
    <lineage>
        <taxon>Eukaryota</taxon>
        <taxon>Viridiplantae</taxon>
        <taxon>Streptophyta</taxon>
        <taxon>Embryophyta</taxon>
        <taxon>Tracheophyta</taxon>
        <taxon>Spermatophyta</taxon>
        <taxon>Magnoliopsida</taxon>
        <taxon>eudicotyledons</taxon>
        <taxon>Gunneridae</taxon>
        <taxon>Pentapetalae</taxon>
        <taxon>rosids</taxon>
        <taxon>fabids</taxon>
        <taxon>Fagales</taxon>
        <taxon>Fagaceae</taxon>
        <taxon>Lithocarpus</taxon>
    </lineage>
</organism>
<keyword evidence="2" id="KW-1185">Reference proteome</keyword>
<dbReference type="EMBL" id="JAZDWU010000011">
    <property type="protein sequence ID" value="KAK9986771.1"/>
    <property type="molecule type" value="Genomic_DNA"/>
</dbReference>
<dbReference type="AlphaFoldDB" id="A0AAW2BN39"/>
<gene>
    <name evidence="1" type="ORF">SO802_031722</name>
</gene>
<comment type="caution">
    <text evidence="1">The sequence shown here is derived from an EMBL/GenBank/DDBJ whole genome shotgun (WGS) entry which is preliminary data.</text>
</comment>
<protein>
    <submittedName>
        <fullName evidence="1">Uncharacterized protein</fullName>
    </submittedName>
</protein>
<dbReference type="Pfam" id="PF03004">
    <property type="entry name" value="Transposase_24"/>
    <property type="match status" value="1"/>
</dbReference>
<dbReference type="InterPro" id="IPR004252">
    <property type="entry name" value="Probable_transposase_24"/>
</dbReference>
<dbReference type="PANTHER" id="PTHR33144:SF25">
    <property type="entry name" value="DUF4216 DOMAIN-CONTAINING PROTEIN"/>
    <property type="match status" value="1"/>
</dbReference>
<evidence type="ECO:0000313" key="2">
    <source>
        <dbReference type="Proteomes" id="UP001459277"/>
    </source>
</evidence>
<proteinExistence type="predicted"/>
<sequence>MLERHAPPLSEINNRNSYGEYLIEEEDCVNDQNVVVKCTEIQNAISEERWTIPAKRIEPAKQRNWALSRIGNMWRSHKAYLKEKYCMEGVRKEELIELKPPKVNANQFHILVEYWFSKPDRELSRDNKERSKKQEEIRSCGSRSYAQMADLLEKRKGRQIERAELYEVVYSHKDGTAVTTKVEANIREVAGPTPSNTHTRNLEDYRPSLTSIATNQRVKELTAKVVELRERCRCVESLKAEVMMMRKMFSQLNPMLTIS</sequence>
<accession>A0AAW2BN39</accession>
<name>A0AAW2BN39_9ROSI</name>
<dbReference type="Proteomes" id="UP001459277">
    <property type="component" value="Unassembled WGS sequence"/>
</dbReference>
<evidence type="ECO:0000313" key="1">
    <source>
        <dbReference type="EMBL" id="KAK9986771.1"/>
    </source>
</evidence>
<dbReference type="PANTHER" id="PTHR33144">
    <property type="entry name" value="OS10G0409366 PROTEIN-RELATED"/>
    <property type="match status" value="1"/>
</dbReference>
<reference evidence="1 2" key="1">
    <citation type="submission" date="2024-01" db="EMBL/GenBank/DDBJ databases">
        <title>A telomere-to-telomere, gap-free genome of sweet tea (Lithocarpus litseifolius).</title>
        <authorList>
            <person name="Zhou J."/>
        </authorList>
    </citation>
    <scope>NUCLEOTIDE SEQUENCE [LARGE SCALE GENOMIC DNA]</scope>
    <source>
        <strain evidence="1">Zhou-2022a</strain>
        <tissue evidence="1">Leaf</tissue>
    </source>
</reference>